<evidence type="ECO:0000313" key="2">
    <source>
        <dbReference type="EMBL" id="KAK0493856.1"/>
    </source>
</evidence>
<dbReference type="Proteomes" id="UP001175228">
    <property type="component" value="Unassembled WGS sequence"/>
</dbReference>
<proteinExistence type="predicted"/>
<dbReference type="GO" id="GO:0005737">
    <property type="term" value="C:cytoplasm"/>
    <property type="evidence" value="ECO:0007669"/>
    <property type="project" value="TreeGrafter"/>
</dbReference>
<comment type="caution">
    <text evidence="2">The sequence shown here is derived from an EMBL/GenBank/DDBJ whole genome shotgun (WGS) entry which is preliminary data.</text>
</comment>
<accession>A0AA39TLD8</accession>
<dbReference type="PANTHER" id="PTHR43735">
    <property type="entry name" value="APOPTOSIS-INDUCING FACTOR 1"/>
    <property type="match status" value="1"/>
</dbReference>
<sequence>MKTAIVLGAAYGGSRAAQILAAGIPKGWRILLIDRNSHANHVYVLPRFSVLPGHEHKAYQVFQPHKDNHIVLHETVLSLTAKSVTLSRSFPEHGIATAEVPYDYAIYALGSHLPMPLDLWGTSEDSDYDGTKDKAIQWLKEKQKVIERAGSVLVVGGGALGIQFATDIAAVHPSKKVILLHSRNKLLPRFEEGMHLEILRSLESLGIEVILGERLDMSSSDKYNEAGQRVVRTLSGRDINTDLMDISLFTSLLFTGQKLNTALLKGMGPKTVDAQTGLARVLRTLQLSDQETDPDTLPAALAKVSLDESADPAQDREEITTHYPHIFAIGDAADAFGAINTGHNAYYQGEVAARNVLRLINDSDEPLEPYIPGPPAIKVSLGLTKGVYQVDGVIGVNNNGVEDLQAPAIWTYYGIQVEGEEQMYD</sequence>
<dbReference type="Gene3D" id="3.50.50.60">
    <property type="entry name" value="FAD/NAD(P)-binding domain"/>
    <property type="match status" value="3"/>
</dbReference>
<dbReference type="GO" id="GO:0050660">
    <property type="term" value="F:flavin adenine dinucleotide binding"/>
    <property type="evidence" value="ECO:0007669"/>
    <property type="project" value="TreeGrafter"/>
</dbReference>
<gene>
    <name evidence="2" type="ORF">EDD18DRAFT_1078079</name>
</gene>
<evidence type="ECO:0000313" key="3">
    <source>
        <dbReference type="Proteomes" id="UP001175228"/>
    </source>
</evidence>
<dbReference type="Pfam" id="PF07992">
    <property type="entry name" value="Pyr_redox_2"/>
    <property type="match status" value="1"/>
</dbReference>
<protein>
    <recommendedName>
        <fullName evidence="1">FAD/NAD(P)-binding domain-containing protein</fullName>
    </recommendedName>
</protein>
<dbReference type="AlphaFoldDB" id="A0AA39TLD8"/>
<evidence type="ECO:0000259" key="1">
    <source>
        <dbReference type="Pfam" id="PF07992"/>
    </source>
</evidence>
<dbReference type="InterPro" id="IPR036188">
    <property type="entry name" value="FAD/NAD-bd_sf"/>
</dbReference>
<dbReference type="EMBL" id="JAUEPU010000023">
    <property type="protein sequence ID" value="KAK0493856.1"/>
    <property type="molecule type" value="Genomic_DNA"/>
</dbReference>
<dbReference type="GO" id="GO:0004174">
    <property type="term" value="F:electron-transferring-flavoprotein dehydrogenase activity"/>
    <property type="evidence" value="ECO:0007669"/>
    <property type="project" value="TreeGrafter"/>
</dbReference>
<dbReference type="InterPro" id="IPR023753">
    <property type="entry name" value="FAD/NAD-binding_dom"/>
</dbReference>
<name>A0AA39TLD8_9AGAR</name>
<keyword evidence="3" id="KW-1185">Reference proteome</keyword>
<reference evidence="2" key="1">
    <citation type="submission" date="2023-06" db="EMBL/GenBank/DDBJ databases">
        <authorList>
            <consortium name="Lawrence Berkeley National Laboratory"/>
            <person name="Ahrendt S."/>
            <person name="Sahu N."/>
            <person name="Indic B."/>
            <person name="Wong-Bajracharya J."/>
            <person name="Merenyi Z."/>
            <person name="Ke H.-M."/>
            <person name="Monk M."/>
            <person name="Kocsube S."/>
            <person name="Drula E."/>
            <person name="Lipzen A."/>
            <person name="Balint B."/>
            <person name="Henrissat B."/>
            <person name="Andreopoulos B."/>
            <person name="Martin F.M."/>
            <person name="Harder C.B."/>
            <person name="Rigling D."/>
            <person name="Ford K.L."/>
            <person name="Foster G.D."/>
            <person name="Pangilinan J."/>
            <person name="Papanicolaou A."/>
            <person name="Barry K."/>
            <person name="LaButti K."/>
            <person name="Viragh M."/>
            <person name="Koriabine M."/>
            <person name="Yan M."/>
            <person name="Riley R."/>
            <person name="Champramary S."/>
            <person name="Plett K.L."/>
            <person name="Tsai I.J."/>
            <person name="Slot J."/>
            <person name="Sipos G."/>
            <person name="Plett J."/>
            <person name="Nagy L.G."/>
            <person name="Grigoriev I.V."/>
        </authorList>
    </citation>
    <scope>NUCLEOTIDE SEQUENCE</scope>
    <source>
        <strain evidence="2">HWK02</strain>
    </source>
</reference>
<dbReference type="SUPFAM" id="SSF51905">
    <property type="entry name" value="FAD/NAD(P)-binding domain"/>
    <property type="match status" value="1"/>
</dbReference>
<dbReference type="PANTHER" id="PTHR43735:SF2">
    <property type="entry name" value="FE-REGULATED PROTEIN 8"/>
    <property type="match status" value="1"/>
</dbReference>
<dbReference type="PRINTS" id="PR00368">
    <property type="entry name" value="FADPNR"/>
</dbReference>
<feature type="domain" description="FAD/NAD(P)-binding" evidence="1">
    <location>
        <begin position="4"/>
        <end position="271"/>
    </location>
</feature>
<organism evidence="2 3">
    <name type="scientific">Armillaria luteobubalina</name>
    <dbReference type="NCBI Taxonomy" id="153913"/>
    <lineage>
        <taxon>Eukaryota</taxon>
        <taxon>Fungi</taxon>
        <taxon>Dikarya</taxon>
        <taxon>Basidiomycota</taxon>
        <taxon>Agaricomycotina</taxon>
        <taxon>Agaricomycetes</taxon>
        <taxon>Agaricomycetidae</taxon>
        <taxon>Agaricales</taxon>
        <taxon>Marasmiineae</taxon>
        <taxon>Physalacriaceae</taxon>
        <taxon>Armillaria</taxon>
    </lineage>
</organism>